<gene>
    <name evidence="2" type="ORF">C8D92_11212</name>
</gene>
<protein>
    <recommendedName>
        <fullName evidence="4">DUF3080 family protein</fullName>
    </recommendedName>
</protein>
<organism evidence="2 3">
    <name type="scientific">Tamilnaduibacter salinus</name>
    <dbReference type="NCBI Taxonomy" id="1484056"/>
    <lineage>
        <taxon>Bacteria</taxon>
        <taxon>Pseudomonadati</taxon>
        <taxon>Pseudomonadota</taxon>
        <taxon>Gammaproteobacteria</taxon>
        <taxon>Pseudomonadales</taxon>
        <taxon>Marinobacteraceae</taxon>
        <taxon>Tamilnaduibacter</taxon>
    </lineage>
</organism>
<sequence>MTATGSPWSNKTAMIRFLAILALALLASACQPFSEPASMLDTYVERVARVLDVNHELRDVPPVALFPRRRTRRLEVPELDMDMLDFLSLHRCRLQEVVGERNSGLGRVMQPVNVLRYDVRFIRAAADCLPKLGDDPALASQVRQARNAKIDGLSISTWNAIWGTEAIEPLFTRTRGPLPIQPDREETRRLVGHLERLHQQLDRLASGQWQVDLTFLGEMQQQWQNSHRLGQLFLSARLLTTRLNEAADLVEQRLSGAPLCLNKKTNPQADIVRKMFFSVYAEKVQSYMATVDRNRRQLLPPVRRLAERHETVMPHSLRPYVARYLAESGSDSLWQSLDRATTRHTQVWQELLAQCGMRPGG</sequence>
<dbReference type="Pfam" id="PF11279">
    <property type="entry name" value="DUF3080"/>
    <property type="match status" value="1"/>
</dbReference>
<dbReference type="Proteomes" id="UP000245887">
    <property type="component" value="Unassembled WGS sequence"/>
</dbReference>
<dbReference type="EMBL" id="QEKQ01000012">
    <property type="protein sequence ID" value="PVY69610.1"/>
    <property type="molecule type" value="Genomic_DNA"/>
</dbReference>
<evidence type="ECO:0000256" key="1">
    <source>
        <dbReference type="SAM" id="SignalP"/>
    </source>
</evidence>
<feature type="signal peptide" evidence="1">
    <location>
        <begin position="1"/>
        <end position="29"/>
    </location>
</feature>
<dbReference type="InterPro" id="IPR021431">
    <property type="entry name" value="DUF3080"/>
</dbReference>
<reference evidence="2 3" key="1">
    <citation type="submission" date="2018-04" db="EMBL/GenBank/DDBJ databases">
        <title>Genomic Encyclopedia of Type Strains, Phase IV (KMG-IV): sequencing the most valuable type-strain genomes for metagenomic binning, comparative biology and taxonomic classification.</title>
        <authorList>
            <person name="Goeker M."/>
        </authorList>
    </citation>
    <scope>NUCLEOTIDE SEQUENCE [LARGE SCALE GENOMIC DNA]</scope>
    <source>
        <strain evidence="2 3">DSM 28688</strain>
    </source>
</reference>
<evidence type="ECO:0000313" key="2">
    <source>
        <dbReference type="EMBL" id="PVY69610.1"/>
    </source>
</evidence>
<feature type="chain" id="PRO_5015488188" description="DUF3080 family protein" evidence="1">
    <location>
        <begin position="30"/>
        <end position="361"/>
    </location>
</feature>
<proteinExistence type="predicted"/>
<accession>A0A2U1CT29</accession>
<evidence type="ECO:0000313" key="3">
    <source>
        <dbReference type="Proteomes" id="UP000245887"/>
    </source>
</evidence>
<evidence type="ECO:0008006" key="4">
    <source>
        <dbReference type="Google" id="ProtNLM"/>
    </source>
</evidence>
<keyword evidence="1" id="KW-0732">Signal</keyword>
<comment type="caution">
    <text evidence="2">The sequence shown here is derived from an EMBL/GenBank/DDBJ whole genome shotgun (WGS) entry which is preliminary data.</text>
</comment>
<dbReference type="RefSeq" id="WP_243402476.1">
    <property type="nucleotide sequence ID" value="NZ_QEKQ01000012.1"/>
</dbReference>
<name>A0A2U1CT29_9GAMM</name>
<dbReference type="AlphaFoldDB" id="A0A2U1CT29"/>